<evidence type="ECO:0000313" key="2">
    <source>
        <dbReference type="Proteomes" id="UP000251123"/>
    </source>
</evidence>
<dbReference type="AlphaFoldDB" id="A0A2X1RJH8"/>
<dbReference type="Gene3D" id="3.90.180.10">
    <property type="entry name" value="Medium-chain alcohol dehydrogenases, catalytic domain"/>
    <property type="match status" value="1"/>
</dbReference>
<organism evidence="1 2">
    <name type="scientific">Klebsiella pneumoniae</name>
    <dbReference type="NCBI Taxonomy" id="573"/>
    <lineage>
        <taxon>Bacteria</taxon>
        <taxon>Pseudomonadati</taxon>
        <taxon>Pseudomonadota</taxon>
        <taxon>Gammaproteobacteria</taxon>
        <taxon>Enterobacterales</taxon>
        <taxon>Enterobacteriaceae</taxon>
        <taxon>Klebsiella/Raoultella group</taxon>
        <taxon>Klebsiella</taxon>
        <taxon>Klebsiella pneumoniae complex</taxon>
    </lineage>
</organism>
<dbReference type="GO" id="GO:0004022">
    <property type="term" value="F:alcohol dehydrogenase (NAD+) activity"/>
    <property type="evidence" value="ECO:0007669"/>
    <property type="project" value="UniProtKB-EC"/>
</dbReference>
<protein>
    <submittedName>
        <fullName evidence="1">Alcohol dehydrogenase</fullName>
        <ecNumber evidence="1">1.1.1.1</ecNumber>
    </submittedName>
</protein>
<accession>A0A2X1RJH8</accession>
<proteinExistence type="predicted"/>
<sequence>MEAFQFAAEGKVVPKVTLRPLEDINAIFKEMEQGQIRGRMVIDLRS</sequence>
<dbReference type="Proteomes" id="UP000251123">
    <property type="component" value="Unassembled WGS sequence"/>
</dbReference>
<dbReference type="EMBL" id="UASN01000020">
    <property type="protein sequence ID" value="SPX55806.1"/>
    <property type="molecule type" value="Genomic_DNA"/>
</dbReference>
<gene>
    <name evidence="1" type="primary">adhP_2</name>
    <name evidence="1" type="ORF">NCTC9601_02988</name>
</gene>
<reference evidence="1 2" key="1">
    <citation type="submission" date="2018-06" db="EMBL/GenBank/DDBJ databases">
        <authorList>
            <consortium name="Pathogen Informatics"/>
            <person name="Doyle S."/>
        </authorList>
    </citation>
    <scope>NUCLEOTIDE SEQUENCE [LARGE SCALE GENOMIC DNA]</scope>
    <source>
        <strain evidence="1 2">NCTC9601</strain>
    </source>
</reference>
<keyword evidence="1" id="KW-0560">Oxidoreductase</keyword>
<dbReference type="EC" id="1.1.1.1" evidence="1"/>
<name>A0A2X1RJH8_KLEPN</name>
<evidence type="ECO:0000313" key="1">
    <source>
        <dbReference type="EMBL" id="SPX55806.1"/>
    </source>
</evidence>